<comment type="subcellular location">
    <subcellularLocation>
        <location evidence="1">Cell membrane</location>
        <topology evidence="1">Multi-pass membrane protein</topology>
    </subcellularLocation>
</comment>
<dbReference type="Proteomes" id="UP000730739">
    <property type="component" value="Unassembled WGS sequence"/>
</dbReference>
<dbReference type="EMBL" id="JAGILA010000002">
    <property type="protein sequence ID" value="MBP2234939.1"/>
    <property type="molecule type" value="Genomic_DNA"/>
</dbReference>
<keyword evidence="5 6" id="KW-0472">Membrane</keyword>
<keyword evidence="8" id="KW-1185">Reference proteome</keyword>
<evidence type="ECO:0000313" key="7">
    <source>
        <dbReference type="EMBL" id="MBP2234939.1"/>
    </source>
</evidence>
<evidence type="ECO:0000256" key="1">
    <source>
        <dbReference type="ARBA" id="ARBA00004651"/>
    </source>
</evidence>
<reference evidence="7 8" key="1">
    <citation type="submission" date="2021-03" db="EMBL/GenBank/DDBJ databases">
        <title>Genomic Encyclopedia of Type Strains, Phase IV (KMG-IV): sequencing the most valuable type-strain genomes for metagenomic binning, comparative biology and taxonomic classification.</title>
        <authorList>
            <person name="Goeker M."/>
        </authorList>
    </citation>
    <scope>NUCLEOTIDE SEQUENCE [LARGE SCALE GENOMIC DNA]</scope>
    <source>
        <strain evidence="7 8">DSM 13372</strain>
    </source>
</reference>
<feature type="transmembrane region" description="Helical" evidence="6">
    <location>
        <begin position="72"/>
        <end position="95"/>
    </location>
</feature>
<name>A0ABS4QWC2_9HYPH</name>
<evidence type="ECO:0000256" key="2">
    <source>
        <dbReference type="ARBA" id="ARBA00022475"/>
    </source>
</evidence>
<protein>
    <submittedName>
        <fullName evidence="7">Nitric oxide reductase NorF protein</fullName>
    </submittedName>
</protein>
<organism evidence="7 8">
    <name type="scientific">Sinorhizobium kostiense</name>
    <dbReference type="NCBI Taxonomy" id="76747"/>
    <lineage>
        <taxon>Bacteria</taxon>
        <taxon>Pseudomonadati</taxon>
        <taxon>Pseudomonadota</taxon>
        <taxon>Alphaproteobacteria</taxon>
        <taxon>Hyphomicrobiales</taxon>
        <taxon>Rhizobiaceae</taxon>
        <taxon>Sinorhizobium/Ensifer group</taxon>
        <taxon>Sinorhizobium</taxon>
    </lineage>
</organism>
<keyword evidence="4 6" id="KW-1133">Transmembrane helix</keyword>
<comment type="caution">
    <text evidence="7">The sequence shown here is derived from an EMBL/GenBank/DDBJ whole genome shotgun (WGS) entry which is preliminary data.</text>
</comment>
<sequence length="96" mass="10367">MSEFSPNSLMRTWICLLVMVFFGMLLAREFQDPTAPLGIALALLLLALAKARLVILDFLGLRSGPRPLRLGLLAWPAFFTLAAAAKALITAVLLAA</sequence>
<evidence type="ECO:0000256" key="4">
    <source>
        <dbReference type="ARBA" id="ARBA00022989"/>
    </source>
</evidence>
<dbReference type="RefSeq" id="WP_209601203.1">
    <property type="nucleotide sequence ID" value="NZ_JAGILA010000002.1"/>
</dbReference>
<feature type="transmembrane region" description="Helical" evidence="6">
    <location>
        <begin position="37"/>
        <end position="60"/>
    </location>
</feature>
<evidence type="ECO:0000313" key="8">
    <source>
        <dbReference type="Proteomes" id="UP000730739"/>
    </source>
</evidence>
<dbReference type="Pfam" id="PF03626">
    <property type="entry name" value="COX4_pro"/>
    <property type="match status" value="1"/>
</dbReference>
<keyword evidence="3 6" id="KW-0812">Transmembrane</keyword>
<dbReference type="InterPro" id="IPR005171">
    <property type="entry name" value="Cyt_c_oxidase_su4_prok"/>
</dbReference>
<keyword evidence="2" id="KW-1003">Cell membrane</keyword>
<evidence type="ECO:0000256" key="6">
    <source>
        <dbReference type="SAM" id="Phobius"/>
    </source>
</evidence>
<gene>
    <name evidence="7" type="ORF">J2Z31_001431</name>
</gene>
<proteinExistence type="predicted"/>
<evidence type="ECO:0000256" key="3">
    <source>
        <dbReference type="ARBA" id="ARBA00022692"/>
    </source>
</evidence>
<accession>A0ABS4QWC2</accession>
<evidence type="ECO:0000256" key="5">
    <source>
        <dbReference type="ARBA" id="ARBA00023136"/>
    </source>
</evidence>